<evidence type="ECO:0000259" key="1">
    <source>
        <dbReference type="Pfam" id="PF17844"/>
    </source>
</evidence>
<proteinExistence type="predicted"/>
<feature type="domain" description="Bacterial SCP orthologue" evidence="1">
    <location>
        <begin position="26"/>
        <end position="111"/>
    </location>
</feature>
<protein>
    <recommendedName>
        <fullName evidence="1">Bacterial SCP orthologue domain-containing protein</fullName>
    </recommendedName>
</protein>
<evidence type="ECO:0000313" key="3">
    <source>
        <dbReference type="Proteomes" id="UP000594961"/>
    </source>
</evidence>
<organism evidence="2 3">
    <name type="scientific">Trueperella pecoris</name>
    <dbReference type="NCBI Taxonomy" id="2733571"/>
    <lineage>
        <taxon>Bacteria</taxon>
        <taxon>Bacillati</taxon>
        <taxon>Actinomycetota</taxon>
        <taxon>Actinomycetes</taxon>
        <taxon>Actinomycetales</taxon>
        <taxon>Actinomycetaceae</taxon>
        <taxon>Trueperella</taxon>
    </lineage>
</organism>
<dbReference type="Gene3D" id="3.30.1050.40">
    <property type="match status" value="1"/>
</dbReference>
<dbReference type="Proteomes" id="UP000594961">
    <property type="component" value="Chromosome"/>
</dbReference>
<dbReference type="AlphaFoldDB" id="A0A7M1R0Y1"/>
<gene>
    <name evidence="2" type="ORF">INS90_01420</name>
</gene>
<accession>A0A7M1R0Y1</accession>
<evidence type="ECO:0000313" key="2">
    <source>
        <dbReference type="EMBL" id="QOR47992.1"/>
    </source>
</evidence>
<name>A0A7M1R0Y1_9ACTO</name>
<dbReference type="RefSeq" id="WP_197553884.1">
    <property type="nucleotide sequence ID" value="NZ_CP063212.1"/>
</dbReference>
<sequence>MKRRIDEAQGMGLLRAYAAGRDLTTADMRTAVRFALEEFAARHPGRSVEIRIPWMGAVQAIPGPTHTRGTPPNVVEMDGPTWLAAVIGRAVDPSKISQSGVRADLGPYFPLFGDAQLRADNLEG</sequence>
<dbReference type="InterPro" id="IPR041629">
    <property type="entry name" value="SCP_3"/>
</dbReference>
<dbReference type="Pfam" id="PF17844">
    <property type="entry name" value="SCP_3"/>
    <property type="match status" value="1"/>
</dbReference>
<dbReference type="EMBL" id="CP063212">
    <property type="protein sequence ID" value="QOR47992.1"/>
    <property type="molecule type" value="Genomic_DNA"/>
</dbReference>
<reference evidence="2 3" key="1">
    <citation type="submission" date="2020-10" db="EMBL/GenBank/DDBJ databases">
        <title>Trueperella pecoris sp. nov. isolated from bovine and porcine specimens.</title>
        <authorList>
            <person name="Schoenecker L."/>
            <person name="Schnydrig P."/>
            <person name="Brodard I."/>
            <person name="Thomann A."/>
            <person name="Hemphill A."/>
            <person name="Rodriguez-Campos S."/>
            <person name="Perreten V."/>
            <person name="Jores J."/>
            <person name="Kittl S."/>
        </authorList>
    </citation>
    <scope>NUCLEOTIDE SEQUENCE [LARGE SCALE GENOMIC DNA]</scope>
    <source>
        <strain evidence="2 3">19OD0592</strain>
    </source>
</reference>